<accession>A0A0V0QTJ6</accession>
<feature type="domain" description="PCI" evidence="1">
    <location>
        <begin position="1"/>
        <end position="135"/>
    </location>
</feature>
<name>A0A0V0QTJ6_PSEPJ</name>
<sequence>MASWDKVEARHLWKRAQDVFQKNEVTDTLYSLLKVFWEGNYEQLMGYSKVLLTKIGENQELRILITFMTQQFKKNLLKFIGQNYQNISLKNFTLLLGLDNENEGRKECANLNWQIDQDNFIQINKDSLFSKEDYARIRNKQMENLTGLSAFLDSQQQN</sequence>
<evidence type="ECO:0000313" key="2">
    <source>
        <dbReference type="EMBL" id="KRX05526.1"/>
    </source>
</evidence>
<reference evidence="2 3" key="1">
    <citation type="journal article" date="2015" name="Sci. Rep.">
        <title>Genome of the facultative scuticociliatosis pathogen Pseudocohnilembus persalinus provides insight into its virulence through horizontal gene transfer.</title>
        <authorList>
            <person name="Xiong J."/>
            <person name="Wang G."/>
            <person name="Cheng J."/>
            <person name="Tian M."/>
            <person name="Pan X."/>
            <person name="Warren A."/>
            <person name="Jiang C."/>
            <person name="Yuan D."/>
            <person name="Miao W."/>
        </authorList>
    </citation>
    <scope>NUCLEOTIDE SEQUENCE [LARGE SCALE GENOMIC DNA]</scope>
    <source>
        <strain evidence="2">36N120E</strain>
    </source>
</reference>
<keyword evidence="3" id="KW-1185">Reference proteome</keyword>
<dbReference type="Pfam" id="PF10075">
    <property type="entry name" value="CSN8_PSD8_EIF3K"/>
    <property type="match status" value="1"/>
</dbReference>
<protein>
    <recommendedName>
        <fullName evidence="1">PCI domain-containing protein</fullName>
    </recommendedName>
</protein>
<dbReference type="Gene3D" id="1.25.40.990">
    <property type="match status" value="1"/>
</dbReference>
<proteinExistence type="predicted"/>
<dbReference type="EMBL" id="LDAU01000106">
    <property type="protein sequence ID" value="KRX05526.1"/>
    <property type="molecule type" value="Genomic_DNA"/>
</dbReference>
<dbReference type="AlphaFoldDB" id="A0A0V0QTJ6"/>
<dbReference type="InParanoid" id="A0A0V0QTJ6"/>
<dbReference type="Proteomes" id="UP000054937">
    <property type="component" value="Unassembled WGS sequence"/>
</dbReference>
<comment type="caution">
    <text evidence="2">The sequence shown here is derived from an EMBL/GenBank/DDBJ whole genome shotgun (WGS) entry which is preliminary data.</text>
</comment>
<dbReference type="InterPro" id="IPR033464">
    <property type="entry name" value="CSN8_PSD8_EIF3K"/>
</dbReference>
<dbReference type="PROSITE" id="PS50250">
    <property type="entry name" value="PCI"/>
    <property type="match status" value="1"/>
</dbReference>
<evidence type="ECO:0000313" key="3">
    <source>
        <dbReference type="Proteomes" id="UP000054937"/>
    </source>
</evidence>
<dbReference type="InterPro" id="IPR000717">
    <property type="entry name" value="PCI_dom"/>
</dbReference>
<gene>
    <name evidence="2" type="ORF">PPERSA_12704</name>
</gene>
<organism evidence="2 3">
    <name type="scientific">Pseudocohnilembus persalinus</name>
    <name type="common">Ciliate</name>
    <dbReference type="NCBI Taxonomy" id="266149"/>
    <lineage>
        <taxon>Eukaryota</taxon>
        <taxon>Sar</taxon>
        <taxon>Alveolata</taxon>
        <taxon>Ciliophora</taxon>
        <taxon>Intramacronucleata</taxon>
        <taxon>Oligohymenophorea</taxon>
        <taxon>Scuticociliatia</taxon>
        <taxon>Philasterida</taxon>
        <taxon>Pseudocohnilembidae</taxon>
        <taxon>Pseudocohnilembus</taxon>
    </lineage>
</organism>
<evidence type="ECO:0000259" key="1">
    <source>
        <dbReference type="PROSITE" id="PS50250"/>
    </source>
</evidence>